<evidence type="ECO:0000256" key="1">
    <source>
        <dbReference type="SAM" id="Phobius"/>
    </source>
</evidence>
<dbReference type="Proteomes" id="UP000199666">
    <property type="component" value="Unassembled WGS sequence"/>
</dbReference>
<evidence type="ECO:0000313" key="3">
    <source>
        <dbReference type="Proteomes" id="UP000199666"/>
    </source>
</evidence>
<name>A0A1I2YVY0_9SPHI</name>
<keyword evidence="1" id="KW-1133">Transmembrane helix</keyword>
<reference evidence="2 3" key="1">
    <citation type="submission" date="2016-10" db="EMBL/GenBank/DDBJ databases">
        <authorList>
            <person name="de Groot N.N."/>
        </authorList>
    </citation>
    <scope>NUCLEOTIDE SEQUENCE [LARGE SCALE GENOMIC DNA]</scope>
    <source>
        <strain evidence="2 3">DSM 18684</strain>
    </source>
</reference>
<dbReference type="AlphaFoldDB" id="A0A1I2YVY0"/>
<dbReference type="EMBL" id="FOPP01000008">
    <property type="protein sequence ID" value="SFH29784.1"/>
    <property type="molecule type" value="Genomic_DNA"/>
</dbReference>
<gene>
    <name evidence="2" type="ORF">SAMN04489864_108122</name>
</gene>
<organism evidence="2 3">
    <name type="scientific">Pedobacter insulae</name>
    <dbReference type="NCBI Taxonomy" id="414048"/>
    <lineage>
        <taxon>Bacteria</taxon>
        <taxon>Pseudomonadati</taxon>
        <taxon>Bacteroidota</taxon>
        <taxon>Sphingobacteriia</taxon>
        <taxon>Sphingobacteriales</taxon>
        <taxon>Sphingobacteriaceae</taxon>
        <taxon>Pedobacter</taxon>
    </lineage>
</organism>
<proteinExistence type="predicted"/>
<accession>A0A1I2YVY0</accession>
<keyword evidence="1" id="KW-0812">Transmembrane</keyword>
<feature type="transmembrane region" description="Helical" evidence="1">
    <location>
        <begin position="6"/>
        <end position="22"/>
    </location>
</feature>
<keyword evidence="3" id="KW-1185">Reference proteome</keyword>
<protein>
    <submittedName>
        <fullName evidence="2">Uncharacterized protein</fullName>
    </submittedName>
</protein>
<keyword evidence="1" id="KW-0472">Membrane</keyword>
<sequence length="66" mass="7852">MVNLQVLLFICTFLFIFLHLKIKYKIYPTIENLPQQMGKLIKVLALLDKGWVKDLLDCFFRHNKIA</sequence>
<evidence type="ECO:0000313" key="2">
    <source>
        <dbReference type="EMBL" id="SFH29784.1"/>
    </source>
</evidence>